<feature type="DNA-binding region" description="Homeobox" evidence="6">
    <location>
        <begin position="39"/>
        <end position="98"/>
    </location>
</feature>
<dbReference type="PANTHER" id="PTHR45793">
    <property type="entry name" value="HOMEOBOX PROTEIN"/>
    <property type="match status" value="1"/>
</dbReference>
<comment type="subcellular location">
    <subcellularLocation>
        <location evidence="1 6 7">Nucleus</location>
    </subcellularLocation>
</comment>
<evidence type="ECO:0000256" key="2">
    <source>
        <dbReference type="ARBA" id="ARBA00022473"/>
    </source>
</evidence>
<gene>
    <name evidence="10" type="ORF">INT47_000790</name>
</gene>
<evidence type="ECO:0000256" key="3">
    <source>
        <dbReference type="ARBA" id="ARBA00023125"/>
    </source>
</evidence>
<keyword evidence="4 6" id="KW-0371">Homeobox</keyword>
<reference evidence="10" key="1">
    <citation type="submission" date="2020-12" db="EMBL/GenBank/DDBJ databases">
        <title>Metabolic potential, ecology and presence of endohyphal bacteria is reflected in genomic diversity of Mucoromycotina.</title>
        <authorList>
            <person name="Muszewska A."/>
            <person name="Okrasinska A."/>
            <person name="Steczkiewicz K."/>
            <person name="Drgas O."/>
            <person name="Orlowska M."/>
            <person name="Perlinska-Lenart U."/>
            <person name="Aleksandrzak-Piekarczyk T."/>
            <person name="Szatraj K."/>
            <person name="Zielenkiewicz U."/>
            <person name="Pilsyk S."/>
            <person name="Malc E."/>
            <person name="Mieczkowski P."/>
            <person name="Kruszewska J.S."/>
            <person name="Biernat P."/>
            <person name="Pawlowska J."/>
        </authorList>
    </citation>
    <scope>NUCLEOTIDE SEQUENCE</scope>
    <source>
        <strain evidence="10">WA0000017839</strain>
    </source>
</reference>
<dbReference type="GO" id="GO:0000978">
    <property type="term" value="F:RNA polymerase II cis-regulatory region sequence-specific DNA binding"/>
    <property type="evidence" value="ECO:0007669"/>
    <property type="project" value="TreeGrafter"/>
</dbReference>
<dbReference type="AlphaFoldDB" id="A0A8H7RNJ6"/>
<keyword evidence="2" id="KW-0217">Developmental protein</keyword>
<evidence type="ECO:0000256" key="8">
    <source>
        <dbReference type="SAM" id="MobiDB-lite"/>
    </source>
</evidence>
<dbReference type="CDD" id="cd00086">
    <property type="entry name" value="homeodomain"/>
    <property type="match status" value="1"/>
</dbReference>
<feature type="domain" description="Homeobox" evidence="9">
    <location>
        <begin position="37"/>
        <end position="97"/>
    </location>
</feature>
<evidence type="ECO:0000259" key="9">
    <source>
        <dbReference type="PROSITE" id="PS50071"/>
    </source>
</evidence>
<dbReference type="Pfam" id="PF00046">
    <property type="entry name" value="Homeodomain"/>
    <property type="match status" value="1"/>
</dbReference>
<proteinExistence type="predicted"/>
<accession>A0A8H7RNJ6</accession>
<dbReference type="GO" id="GO:0005634">
    <property type="term" value="C:nucleus"/>
    <property type="evidence" value="ECO:0007669"/>
    <property type="project" value="UniProtKB-SubCell"/>
</dbReference>
<evidence type="ECO:0000256" key="1">
    <source>
        <dbReference type="ARBA" id="ARBA00004123"/>
    </source>
</evidence>
<dbReference type="Gene3D" id="1.10.10.60">
    <property type="entry name" value="Homeodomain-like"/>
    <property type="match status" value="1"/>
</dbReference>
<evidence type="ECO:0000256" key="5">
    <source>
        <dbReference type="ARBA" id="ARBA00023242"/>
    </source>
</evidence>
<dbReference type="SUPFAM" id="SSF46689">
    <property type="entry name" value="Homeodomain-like"/>
    <property type="match status" value="1"/>
</dbReference>
<dbReference type="InterPro" id="IPR009057">
    <property type="entry name" value="Homeodomain-like_sf"/>
</dbReference>
<keyword evidence="5 6" id="KW-0539">Nucleus</keyword>
<organism evidence="10 11">
    <name type="scientific">Mucor saturninus</name>
    <dbReference type="NCBI Taxonomy" id="64648"/>
    <lineage>
        <taxon>Eukaryota</taxon>
        <taxon>Fungi</taxon>
        <taxon>Fungi incertae sedis</taxon>
        <taxon>Mucoromycota</taxon>
        <taxon>Mucoromycotina</taxon>
        <taxon>Mucoromycetes</taxon>
        <taxon>Mucorales</taxon>
        <taxon>Mucorineae</taxon>
        <taxon>Mucoraceae</taxon>
        <taxon>Mucor</taxon>
    </lineage>
</organism>
<dbReference type="InterPro" id="IPR017970">
    <property type="entry name" value="Homeobox_CS"/>
</dbReference>
<evidence type="ECO:0000313" key="10">
    <source>
        <dbReference type="EMBL" id="KAG2214234.1"/>
    </source>
</evidence>
<dbReference type="Proteomes" id="UP000603453">
    <property type="component" value="Unassembled WGS sequence"/>
</dbReference>
<dbReference type="EMBL" id="JAEPRD010000001">
    <property type="protein sequence ID" value="KAG2214234.1"/>
    <property type="molecule type" value="Genomic_DNA"/>
</dbReference>
<evidence type="ECO:0000256" key="4">
    <source>
        <dbReference type="ARBA" id="ARBA00023155"/>
    </source>
</evidence>
<dbReference type="PANTHER" id="PTHR45793:SF5">
    <property type="entry name" value="HOMEOTIC PROTEIN OCELLILESS"/>
    <property type="match status" value="1"/>
</dbReference>
<dbReference type="PROSITE" id="PS50071">
    <property type="entry name" value="HOMEOBOX_2"/>
    <property type="match status" value="1"/>
</dbReference>
<keyword evidence="11" id="KW-1185">Reference proteome</keyword>
<feature type="region of interest" description="Disordered" evidence="8">
    <location>
        <begin position="1"/>
        <end position="28"/>
    </location>
</feature>
<keyword evidence="3 6" id="KW-0238">DNA-binding</keyword>
<evidence type="ECO:0000256" key="7">
    <source>
        <dbReference type="RuleBase" id="RU000682"/>
    </source>
</evidence>
<dbReference type="OrthoDB" id="6159439at2759"/>
<dbReference type="InterPro" id="IPR001356">
    <property type="entry name" value="HD"/>
</dbReference>
<evidence type="ECO:0000313" key="11">
    <source>
        <dbReference type="Proteomes" id="UP000603453"/>
    </source>
</evidence>
<name>A0A8H7RNJ6_9FUNG</name>
<dbReference type="PROSITE" id="PS00027">
    <property type="entry name" value="HOMEOBOX_1"/>
    <property type="match status" value="1"/>
</dbReference>
<dbReference type="SMART" id="SM00389">
    <property type="entry name" value="HOX"/>
    <property type="match status" value="1"/>
</dbReference>
<sequence>MSPIINSTLDEDEFDDYHGERKSSVSSSNFNPNFYNPFEIKHRRRTSRGQFKILEKAFIDNPKPNAKTRQELADSLSMTPRGVQVWFQNRRAKAKQQLENKKSHDNIIDDLQVSSPVVLSSSGMAHSRSQSSSSSSTSYSVNHVTLSPSVLPVPSHKHNQAWFSDAASTVTEEIVSSSPLLLTPPQQKQQDDYCWWIDDVSGIISGQPTLFNAPTDTDPFTSAATEDHPLDAWAYINSLQTNTNANQSSFLHAHNRNVANWISSTKEACSDNNVLAMLEHQKRQPLIEQNDQVNT</sequence>
<protein>
    <recommendedName>
        <fullName evidence="9">Homeobox domain-containing protein</fullName>
    </recommendedName>
</protein>
<comment type="caution">
    <text evidence="10">The sequence shown here is derived from an EMBL/GenBank/DDBJ whole genome shotgun (WGS) entry which is preliminary data.</text>
</comment>
<dbReference type="GO" id="GO:0000981">
    <property type="term" value="F:DNA-binding transcription factor activity, RNA polymerase II-specific"/>
    <property type="evidence" value="ECO:0007669"/>
    <property type="project" value="InterPro"/>
</dbReference>
<evidence type="ECO:0000256" key="6">
    <source>
        <dbReference type="PROSITE-ProRule" id="PRU00108"/>
    </source>
</evidence>
<feature type="region of interest" description="Disordered" evidence="8">
    <location>
        <begin position="119"/>
        <end position="139"/>
    </location>
</feature>